<accession>A0ABS3WHK1</accession>
<dbReference type="Proteomes" id="UP000670947">
    <property type="component" value="Unassembled WGS sequence"/>
</dbReference>
<keyword evidence="6" id="KW-1185">Reference proteome</keyword>
<gene>
    <name evidence="5" type="ORF">I8J29_26675</name>
</gene>
<dbReference type="PANTHER" id="PTHR42951">
    <property type="entry name" value="METALLO-BETA-LACTAMASE DOMAIN-CONTAINING"/>
    <property type="match status" value="1"/>
</dbReference>
<proteinExistence type="predicted"/>
<name>A0ABS3WHK1_9BACL</name>
<comment type="catalytic activity">
    <reaction evidence="3">
        <text>3',5'-cyclic UMP + H2O = UMP + H(+)</text>
        <dbReference type="Rhea" id="RHEA:70575"/>
        <dbReference type="ChEBI" id="CHEBI:15377"/>
        <dbReference type="ChEBI" id="CHEBI:15378"/>
        <dbReference type="ChEBI" id="CHEBI:57865"/>
        <dbReference type="ChEBI" id="CHEBI:184387"/>
    </reaction>
    <physiologicalReaction direction="left-to-right" evidence="3">
        <dbReference type="Rhea" id="RHEA:70576"/>
    </physiologicalReaction>
</comment>
<reference evidence="5 6" key="1">
    <citation type="submission" date="2021-03" db="EMBL/GenBank/DDBJ databases">
        <title>Paenibacillus artemisicola MWE-103 whole genome sequence.</title>
        <authorList>
            <person name="Ham Y.J."/>
        </authorList>
    </citation>
    <scope>NUCLEOTIDE SEQUENCE [LARGE SCALE GENOMIC DNA]</scope>
    <source>
        <strain evidence="5 6">MWE-103</strain>
    </source>
</reference>
<evidence type="ECO:0000256" key="1">
    <source>
        <dbReference type="ARBA" id="ARBA00034221"/>
    </source>
</evidence>
<sequence>MKIERISEQVWSLSTWVIIPIHVWAVVEKDGITLVDAGISMMTKGIAEFAEKRLGLPLRRIVLTHGHGDHTGAVKKLAERYPDVTVYAHEIEIPYMEGKLAYPGRKKPQQSVAPGLAKPLPAAADGTLARVGGLSAHLTPGHSPGHVVYFHEADGVMLAGDLFTSKGGRLRKPMPMFTSDMAEAVRSSEIVRQLRPSRLEVCHGGAVLNPADQLDAYQRSQGFAGGGGGGGVSLQR</sequence>
<dbReference type="Pfam" id="PF00753">
    <property type="entry name" value="Lactamase_B"/>
    <property type="match status" value="1"/>
</dbReference>
<comment type="catalytic activity">
    <reaction evidence="1">
        <text>3',5'-cyclic CMP + H2O = CMP + H(+)</text>
        <dbReference type="Rhea" id="RHEA:72675"/>
        <dbReference type="ChEBI" id="CHEBI:15377"/>
        <dbReference type="ChEBI" id="CHEBI:15378"/>
        <dbReference type="ChEBI" id="CHEBI:58003"/>
        <dbReference type="ChEBI" id="CHEBI:60377"/>
    </reaction>
    <physiologicalReaction direction="left-to-right" evidence="1">
        <dbReference type="Rhea" id="RHEA:72676"/>
    </physiologicalReaction>
</comment>
<evidence type="ECO:0000313" key="5">
    <source>
        <dbReference type="EMBL" id="MBO7747780.1"/>
    </source>
</evidence>
<dbReference type="SMART" id="SM00849">
    <property type="entry name" value="Lactamase_B"/>
    <property type="match status" value="1"/>
</dbReference>
<comment type="caution">
    <text evidence="5">The sequence shown here is derived from an EMBL/GenBank/DDBJ whole genome shotgun (WGS) entry which is preliminary data.</text>
</comment>
<dbReference type="Gene3D" id="3.60.15.10">
    <property type="entry name" value="Ribonuclease Z/Hydroxyacylglutathione hydrolase-like"/>
    <property type="match status" value="1"/>
</dbReference>
<dbReference type="InterPro" id="IPR050855">
    <property type="entry name" value="NDM-1-like"/>
</dbReference>
<dbReference type="EMBL" id="JAGGDJ010000039">
    <property type="protein sequence ID" value="MBO7747780.1"/>
    <property type="molecule type" value="Genomic_DNA"/>
</dbReference>
<comment type="function">
    <text evidence="2">Counteracts the endogenous Pycsar antiviral defense system. Phosphodiesterase that enables metal-dependent hydrolysis of host cyclic nucleotide Pycsar defense signals such as cCMP and cUMP.</text>
</comment>
<evidence type="ECO:0000256" key="3">
    <source>
        <dbReference type="ARBA" id="ARBA00048505"/>
    </source>
</evidence>
<protein>
    <submittedName>
        <fullName evidence="5">MBL fold metallo-hydrolase</fullName>
    </submittedName>
</protein>
<dbReference type="RefSeq" id="WP_208850407.1">
    <property type="nucleotide sequence ID" value="NZ_JAGGDJ010000039.1"/>
</dbReference>
<dbReference type="CDD" id="cd07721">
    <property type="entry name" value="yflN-like_MBL-fold"/>
    <property type="match status" value="1"/>
</dbReference>
<organism evidence="5 6">
    <name type="scientific">Paenibacillus artemisiicola</name>
    <dbReference type="NCBI Taxonomy" id="1172618"/>
    <lineage>
        <taxon>Bacteria</taxon>
        <taxon>Bacillati</taxon>
        <taxon>Bacillota</taxon>
        <taxon>Bacilli</taxon>
        <taxon>Bacillales</taxon>
        <taxon>Paenibacillaceae</taxon>
        <taxon>Paenibacillus</taxon>
    </lineage>
</organism>
<dbReference type="InterPro" id="IPR001279">
    <property type="entry name" value="Metallo-B-lactamas"/>
</dbReference>
<dbReference type="InterPro" id="IPR036866">
    <property type="entry name" value="RibonucZ/Hydroxyglut_hydro"/>
</dbReference>
<evidence type="ECO:0000313" key="6">
    <source>
        <dbReference type="Proteomes" id="UP000670947"/>
    </source>
</evidence>
<evidence type="ECO:0000256" key="2">
    <source>
        <dbReference type="ARBA" id="ARBA00034301"/>
    </source>
</evidence>
<evidence type="ECO:0000259" key="4">
    <source>
        <dbReference type="SMART" id="SM00849"/>
    </source>
</evidence>
<feature type="domain" description="Metallo-beta-lactamase" evidence="4">
    <location>
        <begin position="20"/>
        <end position="205"/>
    </location>
</feature>
<dbReference type="PANTHER" id="PTHR42951:SF17">
    <property type="entry name" value="METALLO-BETA-LACTAMASE DOMAIN-CONTAINING PROTEIN"/>
    <property type="match status" value="1"/>
</dbReference>
<dbReference type="SUPFAM" id="SSF56281">
    <property type="entry name" value="Metallo-hydrolase/oxidoreductase"/>
    <property type="match status" value="1"/>
</dbReference>